<evidence type="ECO:0000256" key="2">
    <source>
        <dbReference type="ARBA" id="ARBA00022884"/>
    </source>
</evidence>
<dbReference type="Pfam" id="PF01588">
    <property type="entry name" value="tRNA_bind"/>
    <property type="match status" value="1"/>
</dbReference>
<dbReference type="SUPFAM" id="SSF50249">
    <property type="entry name" value="Nucleic acid-binding proteins"/>
    <property type="match status" value="1"/>
</dbReference>
<evidence type="ECO:0000256" key="3">
    <source>
        <dbReference type="PROSITE-ProRule" id="PRU00209"/>
    </source>
</evidence>
<feature type="region of interest" description="Disordered" evidence="4">
    <location>
        <begin position="161"/>
        <end position="212"/>
    </location>
</feature>
<dbReference type="Gene3D" id="2.40.50.140">
    <property type="entry name" value="Nucleic acid-binding proteins"/>
    <property type="match status" value="1"/>
</dbReference>
<evidence type="ECO:0000259" key="5">
    <source>
        <dbReference type="PROSITE" id="PS50886"/>
    </source>
</evidence>
<proteinExistence type="predicted"/>
<dbReference type="GO" id="GO:0000049">
    <property type="term" value="F:tRNA binding"/>
    <property type="evidence" value="ECO:0007669"/>
    <property type="project" value="UniProtKB-UniRule"/>
</dbReference>
<dbReference type="AlphaFoldDB" id="A0A7S2YRW0"/>
<reference evidence="6" key="1">
    <citation type="submission" date="2021-01" db="EMBL/GenBank/DDBJ databases">
        <authorList>
            <person name="Corre E."/>
            <person name="Pelletier E."/>
            <person name="Niang G."/>
            <person name="Scheremetjew M."/>
            <person name="Finn R."/>
            <person name="Kale V."/>
            <person name="Holt S."/>
            <person name="Cochrane G."/>
            <person name="Meng A."/>
            <person name="Brown T."/>
            <person name="Cohen L."/>
        </authorList>
    </citation>
    <scope>NUCLEOTIDE SEQUENCE</scope>
    <source>
        <strain evidence="6">CCMP125</strain>
    </source>
</reference>
<dbReference type="EMBL" id="HBHT01038191">
    <property type="protein sequence ID" value="CAD9992009.1"/>
    <property type="molecule type" value="Transcribed_RNA"/>
</dbReference>
<protein>
    <recommendedName>
        <fullName evidence="5">tRNA-binding domain-containing protein</fullName>
    </recommendedName>
</protein>
<dbReference type="CDD" id="cd02799">
    <property type="entry name" value="tRNA_bind_EMAP-II_like"/>
    <property type="match status" value="1"/>
</dbReference>
<name>A0A7S2YRW0_9STRA</name>
<dbReference type="InterPro" id="IPR002547">
    <property type="entry name" value="tRNA-bd_dom"/>
</dbReference>
<keyword evidence="2 3" id="KW-0694">RNA-binding</keyword>
<feature type="domain" description="TRNA-binding" evidence="5">
    <location>
        <begin position="218"/>
        <end position="320"/>
    </location>
</feature>
<accession>A0A7S2YRW0</accession>
<dbReference type="InterPro" id="IPR051270">
    <property type="entry name" value="Tyrosine-tRNA_ligase_regulator"/>
</dbReference>
<dbReference type="InterPro" id="IPR036282">
    <property type="entry name" value="Glutathione-S-Trfase_C_sf"/>
</dbReference>
<keyword evidence="1 3" id="KW-0820">tRNA-binding</keyword>
<evidence type="ECO:0000256" key="4">
    <source>
        <dbReference type="SAM" id="MobiDB-lite"/>
    </source>
</evidence>
<dbReference type="PANTHER" id="PTHR11586:SF33">
    <property type="entry name" value="AMINOACYL TRNA SYNTHASE COMPLEX-INTERACTING MULTIFUNCTIONAL PROTEIN 1"/>
    <property type="match status" value="1"/>
</dbReference>
<gene>
    <name evidence="6" type="ORF">APAL1065_LOCUS25655</name>
</gene>
<feature type="compositionally biased region" description="Basic and acidic residues" evidence="4">
    <location>
        <begin position="180"/>
        <end position="194"/>
    </location>
</feature>
<dbReference type="InterPro" id="IPR012340">
    <property type="entry name" value="NA-bd_OB-fold"/>
</dbReference>
<evidence type="ECO:0000256" key="1">
    <source>
        <dbReference type="ARBA" id="ARBA00022555"/>
    </source>
</evidence>
<sequence length="381" mass="40188">MKLEAQGAVLSARNAILRAICGIALHGALDQAPYYLLGGSGNGAALKIGQLVQWMSAADSLRTGGTFDAIAPGLEAHLQSRAFLIGSSQPSLADYDLALAIDGKAIDAAVYPSIQRWYAASIFAFQQHSKGNVSVPVSAPAASTGPLTFYYGLEDVSTILKPPAAPKPKAEPKQAAGGAPKEKQAEQPKNENKGKQKNAGGNKGGGKQQQPAAAAAVDISALDIRVGKIVKAWHHETADKLFCEEIDLGTETRQIASGLRPFYKTEDLEGRVVLVLCNLKKRNLVGFPSHGMVLCASNADHTKVEFVVPAEGSKPGDRVMFEGFDGEPEPENKVAKKKIFEGLAPDLKTDAEGQVMWKTTLAKTEAGVVKALNGMPGAHVS</sequence>
<dbReference type="PANTHER" id="PTHR11586">
    <property type="entry name" value="TRNA-AMINOACYLATION COFACTOR ARC1 FAMILY MEMBER"/>
    <property type="match status" value="1"/>
</dbReference>
<dbReference type="FunFam" id="2.40.50.140:FF:000225">
    <property type="entry name" value="tyrosine--tRNA ligase, cytoplasmic"/>
    <property type="match status" value="1"/>
</dbReference>
<dbReference type="PROSITE" id="PS50886">
    <property type="entry name" value="TRBD"/>
    <property type="match status" value="1"/>
</dbReference>
<dbReference type="SUPFAM" id="SSF47616">
    <property type="entry name" value="GST C-terminal domain-like"/>
    <property type="match status" value="1"/>
</dbReference>
<evidence type="ECO:0000313" key="6">
    <source>
        <dbReference type="EMBL" id="CAD9992009.1"/>
    </source>
</evidence>
<organism evidence="6">
    <name type="scientific">Entomoneis paludosa</name>
    <dbReference type="NCBI Taxonomy" id="265537"/>
    <lineage>
        <taxon>Eukaryota</taxon>
        <taxon>Sar</taxon>
        <taxon>Stramenopiles</taxon>
        <taxon>Ochrophyta</taxon>
        <taxon>Bacillariophyta</taxon>
        <taxon>Bacillariophyceae</taxon>
        <taxon>Bacillariophycidae</taxon>
        <taxon>Entomoneidaceae</taxon>
        <taxon>Entomoneis</taxon>
    </lineage>
</organism>
<dbReference type="Gene3D" id="1.20.1050.130">
    <property type="match status" value="1"/>
</dbReference>